<dbReference type="Proteomes" id="UP000438429">
    <property type="component" value="Unassembled WGS sequence"/>
</dbReference>
<gene>
    <name evidence="2" type="ORF">F2P81_016781</name>
</gene>
<reference evidence="2 3" key="1">
    <citation type="submission" date="2019-06" db="EMBL/GenBank/DDBJ databases">
        <title>Draft genomes of female and male turbot (Scophthalmus maximus).</title>
        <authorList>
            <person name="Xu H."/>
            <person name="Xu X.-W."/>
            <person name="Shao C."/>
            <person name="Chen S."/>
        </authorList>
    </citation>
    <scope>NUCLEOTIDE SEQUENCE [LARGE SCALE GENOMIC DNA]</scope>
    <source>
        <strain evidence="2">Ysfricsl-2016a</strain>
        <tissue evidence="2">Blood</tissue>
    </source>
</reference>
<feature type="region of interest" description="Disordered" evidence="1">
    <location>
        <begin position="96"/>
        <end position="152"/>
    </location>
</feature>
<feature type="compositionally biased region" description="Basic and acidic residues" evidence="1">
    <location>
        <begin position="106"/>
        <end position="117"/>
    </location>
</feature>
<evidence type="ECO:0000313" key="2">
    <source>
        <dbReference type="EMBL" id="KAF0030050.1"/>
    </source>
</evidence>
<name>A0A6A4SE12_SCOMX</name>
<comment type="caution">
    <text evidence="2">The sequence shown here is derived from an EMBL/GenBank/DDBJ whole genome shotgun (WGS) entry which is preliminary data.</text>
</comment>
<accession>A0A6A4SE12</accession>
<protein>
    <submittedName>
        <fullName evidence="2">Uncharacterized protein</fullName>
    </submittedName>
</protein>
<organism evidence="2 3">
    <name type="scientific">Scophthalmus maximus</name>
    <name type="common">Turbot</name>
    <name type="synonym">Psetta maxima</name>
    <dbReference type="NCBI Taxonomy" id="52904"/>
    <lineage>
        <taxon>Eukaryota</taxon>
        <taxon>Metazoa</taxon>
        <taxon>Chordata</taxon>
        <taxon>Craniata</taxon>
        <taxon>Vertebrata</taxon>
        <taxon>Euteleostomi</taxon>
        <taxon>Actinopterygii</taxon>
        <taxon>Neopterygii</taxon>
        <taxon>Teleostei</taxon>
        <taxon>Neoteleostei</taxon>
        <taxon>Acanthomorphata</taxon>
        <taxon>Carangaria</taxon>
        <taxon>Pleuronectiformes</taxon>
        <taxon>Pleuronectoidei</taxon>
        <taxon>Scophthalmidae</taxon>
        <taxon>Scophthalmus</taxon>
    </lineage>
</organism>
<evidence type="ECO:0000313" key="3">
    <source>
        <dbReference type="Proteomes" id="UP000438429"/>
    </source>
</evidence>
<evidence type="ECO:0000256" key="1">
    <source>
        <dbReference type="SAM" id="MobiDB-lite"/>
    </source>
</evidence>
<proteinExistence type="predicted"/>
<dbReference type="EMBL" id="VEVO01000015">
    <property type="protein sequence ID" value="KAF0030050.1"/>
    <property type="molecule type" value="Genomic_DNA"/>
</dbReference>
<sequence length="152" mass="17082">MRLCVLRCELDRSCMYCISRAPACVFALRRTPELTAPATRPLTCGLEAQHKTAALDAVSSSLWQSILAGHHEPQRPKAHGHDPECHTWFELSLDEEEKNDFPLENPGRKGTEEESSKKAMRSLLRCKPPISAEHSVPKISPYPRHNLKSTVN</sequence>
<dbReference type="AlphaFoldDB" id="A0A6A4SE12"/>